<organism evidence="1 2">
    <name type="scientific">Scutellospora calospora</name>
    <dbReference type="NCBI Taxonomy" id="85575"/>
    <lineage>
        <taxon>Eukaryota</taxon>
        <taxon>Fungi</taxon>
        <taxon>Fungi incertae sedis</taxon>
        <taxon>Mucoromycota</taxon>
        <taxon>Glomeromycotina</taxon>
        <taxon>Glomeromycetes</taxon>
        <taxon>Diversisporales</taxon>
        <taxon>Gigasporaceae</taxon>
        <taxon>Scutellospora</taxon>
    </lineage>
</organism>
<gene>
    <name evidence="1" type="ORF">SCALOS_LOCUS9246</name>
</gene>
<feature type="non-terminal residue" evidence="1">
    <location>
        <position position="77"/>
    </location>
</feature>
<accession>A0ACA9NMU1</accession>
<evidence type="ECO:0000313" key="1">
    <source>
        <dbReference type="EMBL" id="CAG8667353.1"/>
    </source>
</evidence>
<reference evidence="1" key="1">
    <citation type="submission" date="2021-06" db="EMBL/GenBank/DDBJ databases">
        <authorList>
            <person name="Kallberg Y."/>
            <person name="Tangrot J."/>
            <person name="Rosling A."/>
        </authorList>
    </citation>
    <scope>NUCLEOTIDE SEQUENCE</scope>
    <source>
        <strain evidence="1">AU212A</strain>
    </source>
</reference>
<proteinExistence type="predicted"/>
<name>A0ACA9NMU1_9GLOM</name>
<dbReference type="Proteomes" id="UP000789860">
    <property type="component" value="Unassembled WGS sequence"/>
</dbReference>
<comment type="caution">
    <text evidence="1">The sequence shown here is derived from an EMBL/GenBank/DDBJ whole genome shotgun (WGS) entry which is preliminary data.</text>
</comment>
<protein>
    <submittedName>
        <fullName evidence="1">3758_t:CDS:1</fullName>
    </submittedName>
</protein>
<dbReference type="EMBL" id="CAJVPM010027783">
    <property type="protein sequence ID" value="CAG8667353.1"/>
    <property type="molecule type" value="Genomic_DNA"/>
</dbReference>
<sequence length="77" mass="9525">MDFENKIKELEEIIDQLEKEKNNNRIDLLNERSNRRKIQREKEILERKIEKIESNKSFNQMDAITFFNYQNFTNDNE</sequence>
<keyword evidence="2" id="KW-1185">Reference proteome</keyword>
<evidence type="ECO:0000313" key="2">
    <source>
        <dbReference type="Proteomes" id="UP000789860"/>
    </source>
</evidence>